<dbReference type="EMBL" id="FOYP01000002">
    <property type="protein sequence ID" value="SFR51216.1"/>
    <property type="molecule type" value="Genomic_DNA"/>
</dbReference>
<dbReference type="Gene3D" id="3.40.50.10600">
    <property type="entry name" value="SpoIIaa-like domains"/>
    <property type="match status" value="1"/>
</dbReference>
<evidence type="ECO:0000313" key="1">
    <source>
        <dbReference type="EMBL" id="SFR51216.1"/>
    </source>
</evidence>
<reference evidence="2" key="1">
    <citation type="submission" date="2016-10" db="EMBL/GenBank/DDBJ databases">
        <authorList>
            <person name="Varghese N."/>
            <person name="Submissions S."/>
        </authorList>
    </citation>
    <scope>NUCLEOTIDE SEQUENCE [LARGE SCALE GENOMIC DNA]</scope>
    <source>
        <strain evidence="2">DSM 26879</strain>
    </source>
</reference>
<dbReference type="SUPFAM" id="SSF52091">
    <property type="entry name" value="SpoIIaa-like"/>
    <property type="match status" value="1"/>
</dbReference>
<keyword evidence="2" id="KW-1185">Reference proteome</keyword>
<gene>
    <name evidence="1" type="ORF">SAMN04488005_2415</name>
</gene>
<dbReference type="STRING" id="390270.SAMN04488005_2415"/>
<evidence type="ECO:0000313" key="2">
    <source>
        <dbReference type="Proteomes" id="UP000199478"/>
    </source>
</evidence>
<dbReference type="InterPro" id="IPR038396">
    <property type="entry name" value="SpoIIAA-like_sf"/>
</dbReference>
<dbReference type="AlphaFoldDB" id="A0A1I6H9K2"/>
<dbReference type="Proteomes" id="UP000199478">
    <property type="component" value="Unassembled WGS sequence"/>
</dbReference>
<proteinExistence type="predicted"/>
<protein>
    <submittedName>
        <fullName evidence="1">SpoIIAA-like</fullName>
    </submittedName>
</protein>
<dbReference type="InterPro" id="IPR021866">
    <property type="entry name" value="SpoIIAA-like"/>
</dbReference>
<dbReference type="OrthoDB" id="7619266at2"/>
<dbReference type="InterPro" id="IPR036513">
    <property type="entry name" value="STAS_dom_sf"/>
</dbReference>
<dbReference type="Pfam" id="PF11964">
    <property type="entry name" value="SpoIIAA-like"/>
    <property type="match status" value="1"/>
</dbReference>
<name>A0A1I6H9K2_9RHOB</name>
<accession>A0A1I6H9K2</accession>
<sequence>MIKITKQSPTRVDVAIDGAIDADMMRAGLDDLFAKVEGVTNGRMLYTITNIAMPSLGAIGVEMEKLPKLFGLLGKVSKCAVLADAAWVRKVAAFEGMLLPGMTIKSFEMSERDAAESWLAS</sequence>
<dbReference type="RefSeq" id="WP_090200644.1">
    <property type="nucleotide sequence ID" value="NZ_FOYP01000002.1"/>
</dbReference>
<organism evidence="1 2">
    <name type="scientific">Yoonia tamlensis</name>
    <dbReference type="NCBI Taxonomy" id="390270"/>
    <lineage>
        <taxon>Bacteria</taxon>
        <taxon>Pseudomonadati</taxon>
        <taxon>Pseudomonadota</taxon>
        <taxon>Alphaproteobacteria</taxon>
        <taxon>Rhodobacterales</taxon>
        <taxon>Paracoccaceae</taxon>
        <taxon>Yoonia</taxon>
    </lineage>
</organism>